<evidence type="ECO:0000256" key="2">
    <source>
        <dbReference type="PIRSR" id="PIRSR605754-1"/>
    </source>
</evidence>
<proteinExistence type="predicted"/>
<sequence length="314" mass="34182">MSKRRKTTRGRLSGRTIAGLALLALCAIFCTLPFVLMVGNSKEANTITQSHDDQAAALAKQQREDELDRARDYNNRLFLSGQTTMGEAVDPFTGDGSQSIAESDKDYQSQLDLPADGIMATLKYPRLGITLPIRHGTSSTTLADGAGHMYGTSLPVGGENTHAVISAHTGLADRLMFDKLSMRQGKVGDFFYITAVGKTLAYKVTSITVVDPDQFDDLKIEAGKDQVTLLTCTPYGVNTRRLLVTGERTTMPNPAPTPENAPKDSTSSYMMLYVAVVWVAVILFVVLYLRHRRGAAGPGRRGRAARSSRPKHSR</sequence>
<dbReference type="NCBIfam" id="TIGR01076">
    <property type="entry name" value="sortase_fam"/>
    <property type="match status" value="1"/>
</dbReference>
<evidence type="ECO:0000313" key="5">
    <source>
        <dbReference type="EMBL" id="ETY70688.1"/>
    </source>
</evidence>
<dbReference type="EMBL" id="AZMV01000007">
    <property type="protein sequence ID" value="ETY70688.1"/>
    <property type="molecule type" value="Genomic_DNA"/>
</dbReference>
<feature type="region of interest" description="Disordered" evidence="3">
    <location>
        <begin position="295"/>
        <end position="314"/>
    </location>
</feature>
<dbReference type="OrthoDB" id="5242161at2"/>
<feature type="active site" description="Acyl-thioester intermediate" evidence="2">
    <location>
        <position position="232"/>
    </location>
</feature>
<evidence type="ECO:0000313" key="6">
    <source>
        <dbReference type="Proteomes" id="UP000019155"/>
    </source>
</evidence>
<feature type="transmembrane region" description="Helical" evidence="4">
    <location>
        <begin position="270"/>
        <end position="289"/>
    </location>
</feature>
<dbReference type="InterPro" id="IPR005754">
    <property type="entry name" value="Sortase"/>
</dbReference>
<dbReference type="CDD" id="cd05827">
    <property type="entry name" value="Sortase_C"/>
    <property type="match status" value="1"/>
</dbReference>
<dbReference type="eggNOG" id="COG3764">
    <property type="taxonomic scope" value="Bacteria"/>
</dbReference>
<name>W4N6G6_9BIFI</name>
<evidence type="ECO:0000256" key="3">
    <source>
        <dbReference type="SAM" id="MobiDB-lite"/>
    </source>
</evidence>
<evidence type="ECO:0000256" key="1">
    <source>
        <dbReference type="ARBA" id="ARBA00022801"/>
    </source>
</evidence>
<dbReference type="Pfam" id="PF04203">
    <property type="entry name" value="Sortase"/>
    <property type="match status" value="1"/>
</dbReference>
<organism evidence="5 6">
    <name type="scientific">Bifidobacterium moukalabense DSM 27321</name>
    <dbReference type="NCBI Taxonomy" id="1435051"/>
    <lineage>
        <taxon>Bacteria</taxon>
        <taxon>Bacillati</taxon>
        <taxon>Actinomycetota</taxon>
        <taxon>Actinomycetes</taxon>
        <taxon>Bifidobacteriales</taxon>
        <taxon>Bifidobacteriaceae</taxon>
        <taxon>Bifidobacterium</taxon>
    </lineage>
</organism>
<keyword evidence="4" id="KW-0812">Transmembrane</keyword>
<dbReference type="Gene3D" id="2.40.260.10">
    <property type="entry name" value="Sortase"/>
    <property type="match status" value="1"/>
</dbReference>
<dbReference type="Proteomes" id="UP000019155">
    <property type="component" value="Unassembled WGS sequence"/>
</dbReference>
<dbReference type="STRING" id="1435051.BMOU_1547"/>
<dbReference type="PATRIC" id="fig|1435051.3.peg.1529"/>
<keyword evidence="6" id="KW-1185">Reference proteome</keyword>
<feature type="active site" description="Proton donor/acceptor" evidence="2">
    <location>
        <position position="168"/>
    </location>
</feature>
<dbReference type="InterPro" id="IPR042002">
    <property type="entry name" value="Sortase_C"/>
</dbReference>
<evidence type="ECO:0000256" key="4">
    <source>
        <dbReference type="SAM" id="Phobius"/>
    </source>
</evidence>
<accession>W4N6G6</accession>
<keyword evidence="1" id="KW-0378">Hydrolase</keyword>
<dbReference type="NCBIfam" id="NF033745">
    <property type="entry name" value="class_C_sortase"/>
    <property type="match status" value="1"/>
</dbReference>
<dbReference type="GeneID" id="97502073"/>
<dbReference type="GO" id="GO:0016787">
    <property type="term" value="F:hydrolase activity"/>
    <property type="evidence" value="ECO:0007669"/>
    <property type="project" value="UniProtKB-KW"/>
</dbReference>
<dbReference type="RefSeq" id="WP_051428945.1">
    <property type="nucleotide sequence ID" value="NZ_AZMV01000007.1"/>
</dbReference>
<comment type="caution">
    <text evidence="5">The sequence shown here is derived from an EMBL/GenBank/DDBJ whole genome shotgun (WGS) entry which is preliminary data.</text>
</comment>
<protein>
    <submittedName>
        <fullName evidence="5">Sortase</fullName>
    </submittedName>
</protein>
<gene>
    <name evidence="5" type="ORF">BMOU_1547</name>
</gene>
<reference evidence="5 6" key="1">
    <citation type="journal article" date="2014" name="Genome Announc.">
        <title>The Genome Sequence of Bifidobacterium moukalabense DSM 27321 Highlights the Close Phylogenetic Relatedness with the Bifidobacterium dentium Taxon.</title>
        <authorList>
            <person name="Lugli G.A."/>
            <person name="Duranti S."/>
            <person name="Milani C."/>
            <person name="Turroni F."/>
            <person name="Viappiani A."/>
            <person name="Mangifesta M."/>
            <person name="van Sinderen D."/>
            <person name="Ventura M."/>
        </authorList>
    </citation>
    <scope>NUCLEOTIDE SEQUENCE [LARGE SCALE GENOMIC DNA]</scope>
    <source>
        <strain evidence="5 6">DSM 27321</strain>
    </source>
</reference>
<dbReference type="InterPro" id="IPR023365">
    <property type="entry name" value="Sortase_dom-sf"/>
</dbReference>
<keyword evidence="4" id="KW-1133">Transmembrane helix</keyword>
<keyword evidence="4" id="KW-0472">Membrane</keyword>
<dbReference type="SUPFAM" id="SSF63817">
    <property type="entry name" value="Sortase"/>
    <property type="match status" value="1"/>
</dbReference>
<dbReference type="AlphaFoldDB" id="W4N6G6"/>